<feature type="transmembrane region" description="Helical" evidence="1">
    <location>
        <begin position="109"/>
        <end position="129"/>
    </location>
</feature>
<evidence type="ECO:0000313" key="2">
    <source>
        <dbReference type="EMBL" id="EAX82390.1"/>
    </source>
</evidence>
<name>A2GKC8_TRIV3</name>
<dbReference type="VEuPathDB" id="TrichDB:TVAGG3_0202440"/>
<dbReference type="InParanoid" id="A2GKC8"/>
<reference evidence="2" key="1">
    <citation type="submission" date="2006-10" db="EMBL/GenBank/DDBJ databases">
        <authorList>
            <person name="Amadeo P."/>
            <person name="Zhao Q."/>
            <person name="Wortman J."/>
            <person name="Fraser-Liggett C."/>
            <person name="Carlton J."/>
        </authorList>
    </citation>
    <scope>NUCLEOTIDE SEQUENCE</scope>
    <source>
        <strain evidence="2">G3</strain>
    </source>
</reference>
<reference evidence="2" key="2">
    <citation type="journal article" date="2007" name="Science">
        <title>Draft genome sequence of the sexually transmitted pathogen Trichomonas vaginalis.</title>
        <authorList>
            <person name="Carlton J.M."/>
            <person name="Hirt R.P."/>
            <person name="Silva J.C."/>
            <person name="Delcher A.L."/>
            <person name="Schatz M."/>
            <person name="Zhao Q."/>
            <person name="Wortman J.R."/>
            <person name="Bidwell S.L."/>
            <person name="Alsmark U.C.M."/>
            <person name="Besteiro S."/>
            <person name="Sicheritz-Ponten T."/>
            <person name="Noel C.J."/>
            <person name="Dacks J.B."/>
            <person name="Foster P.G."/>
            <person name="Simillion C."/>
            <person name="Van de Peer Y."/>
            <person name="Miranda-Saavedra D."/>
            <person name="Barton G.J."/>
            <person name="Westrop G.D."/>
            <person name="Mueller S."/>
            <person name="Dessi D."/>
            <person name="Fiori P.L."/>
            <person name="Ren Q."/>
            <person name="Paulsen I."/>
            <person name="Zhang H."/>
            <person name="Bastida-Corcuera F.D."/>
            <person name="Simoes-Barbosa A."/>
            <person name="Brown M.T."/>
            <person name="Hayes R.D."/>
            <person name="Mukherjee M."/>
            <person name="Okumura C.Y."/>
            <person name="Schneider R."/>
            <person name="Smith A.J."/>
            <person name="Vanacova S."/>
            <person name="Villalvazo M."/>
            <person name="Haas B.J."/>
            <person name="Pertea M."/>
            <person name="Feldblyum T.V."/>
            <person name="Utterback T.R."/>
            <person name="Shu C.L."/>
            <person name="Osoegawa K."/>
            <person name="de Jong P.J."/>
            <person name="Hrdy I."/>
            <person name="Horvathova L."/>
            <person name="Zubacova Z."/>
            <person name="Dolezal P."/>
            <person name="Malik S.B."/>
            <person name="Logsdon J.M. Jr."/>
            <person name="Henze K."/>
            <person name="Gupta A."/>
            <person name="Wang C.C."/>
            <person name="Dunne R.L."/>
            <person name="Upcroft J.A."/>
            <person name="Upcroft P."/>
            <person name="White O."/>
            <person name="Salzberg S.L."/>
            <person name="Tang P."/>
            <person name="Chiu C.-H."/>
            <person name="Lee Y.-S."/>
            <person name="Embley T.M."/>
            <person name="Coombs G.H."/>
            <person name="Mottram J.C."/>
            <person name="Tachezy J."/>
            <person name="Fraser-Liggett C.M."/>
            <person name="Johnson P.J."/>
        </authorList>
    </citation>
    <scope>NUCLEOTIDE SEQUENCE [LARGE SCALE GENOMIC DNA]</scope>
    <source>
        <strain evidence="2">G3</strain>
    </source>
</reference>
<evidence type="ECO:0000313" key="3">
    <source>
        <dbReference type="Proteomes" id="UP000001542"/>
    </source>
</evidence>
<protein>
    <submittedName>
        <fullName evidence="2">Uncharacterized protein</fullName>
    </submittedName>
</protein>
<sequence length="138" mass="16250">MGFNDWYSNFGYSMGYFWVNYVKLPLKIPSFNILIFVIANVNCKHFRTLLFIPELLLLYHVDRMPEVVKLKSKRSLFYYFKTIGYVQGLYLTVNALANSYDEFLAIRESTFFVFPMLSLVTLGLVKYYGQSNNRSLDD</sequence>
<dbReference type="RefSeq" id="XP_001295320.1">
    <property type="nucleotide sequence ID" value="XM_001295319.1"/>
</dbReference>
<keyword evidence="1" id="KW-0812">Transmembrane</keyword>
<keyword evidence="1" id="KW-0472">Membrane</keyword>
<accession>A2GKC8</accession>
<dbReference type="VEuPathDB" id="TrichDB:TVAG_475450"/>
<dbReference type="Proteomes" id="UP000001542">
    <property type="component" value="Unassembled WGS sequence"/>
</dbReference>
<gene>
    <name evidence="2" type="ORF">TVAG_475450</name>
</gene>
<dbReference type="AlphaFoldDB" id="A2GKC8"/>
<dbReference type="KEGG" id="tva:4740019"/>
<proteinExistence type="predicted"/>
<keyword evidence="3" id="KW-1185">Reference proteome</keyword>
<keyword evidence="1" id="KW-1133">Transmembrane helix</keyword>
<evidence type="ECO:0000256" key="1">
    <source>
        <dbReference type="SAM" id="Phobius"/>
    </source>
</evidence>
<organism evidence="2 3">
    <name type="scientific">Trichomonas vaginalis (strain ATCC PRA-98 / G3)</name>
    <dbReference type="NCBI Taxonomy" id="412133"/>
    <lineage>
        <taxon>Eukaryota</taxon>
        <taxon>Metamonada</taxon>
        <taxon>Parabasalia</taxon>
        <taxon>Trichomonadida</taxon>
        <taxon>Trichomonadidae</taxon>
        <taxon>Trichomonas</taxon>
    </lineage>
</organism>
<dbReference type="EMBL" id="DS116748">
    <property type="protein sequence ID" value="EAX82390.1"/>
    <property type="molecule type" value="Genomic_DNA"/>
</dbReference>
<feature type="transmembrane region" description="Helical" evidence="1">
    <location>
        <begin position="78"/>
        <end position="97"/>
    </location>
</feature>